<sequence>MSIWEKLLAEAAVREPRRPFDVAAGLRRLAVDAGYVRPAGGECRTAPARRKLEVMAGWGLSQAGAAAHVMDLTETLQVPGESPARFTGWTDPLDIDGFHVFACSLYLAHHPDSARFWWQLAAGAGHLGAAYCLHLHHLSCGETSEAALWRDQVAGLLEEDQDDTLPEGFIAVLENFTAYRARTRTRTPVPTGGLEAEFARMTEDDHGGIVGPPDRRLAQRLQELAGRG</sequence>
<evidence type="ECO:0000313" key="2">
    <source>
        <dbReference type="Proteomes" id="UP001431313"/>
    </source>
</evidence>
<dbReference type="RefSeq" id="WP_258786646.1">
    <property type="nucleotide sequence ID" value="NZ_JANUGQ010000005.1"/>
</dbReference>
<evidence type="ECO:0000313" key="1">
    <source>
        <dbReference type="EMBL" id="MCS0635760.1"/>
    </source>
</evidence>
<organism evidence="1 2">
    <name type="scientific">Streptomyces pyxinae</name>
    <dbReference type="NCBI Taxonomy" id="2970734"/>
    <lineage>
        <taxon>Bacteria</taxon>
        <taxon>Bacillati</taxon>
        <taxon>Actinomycetota</taxon>
        <taxon>Actinomycetes</taxon>
        <taxon>Kitasatosporales</taxon>
        <taxon>Streptomycetaceae</taxon>
        <taxon>Streptomyces</taxon>
    </lineage>
</organism>
<gene>
    <name evidence="1" type="ORF">NX801_08800</name>
</gene>
<accession>A0ABT2CEL2</accession>
<reference evidence="1" key="1">
    <citation type="submission" date="2022-08" db="EMBL/GenBank/DDBJ databases">
        <authorList>
            <person name="Somphong A."/>
            <person name="Phongsopitanun W."/>
        </authorList>
    </citation>
    <scope>NUCLEOTIDE SEQUENCE</scope>
    <source>
        <strain evidence="1">LP05-1</strain>
    </source>
</reference>
<protein>
    <submittedName>
        <fullName evidence="1">Uncharacterized protein</fullName>
    </submittedName>
</protein>
<name>A0ABT2CEL2_9ACTN</name>
<keyword evidence="2" id="KW-1185">Reference proteome</keyword>
<dbReference type="Proteomes" id="UP001431313">
    <property type="component" value="Unassembled WGS sequence"/>
</dbReference>
<dbReference type="EMBL" id="JANUGQ010000005">
    <property type="protein sequence ID" value="MCS0635760.1"/>
    <property type="molecule type" value="Genomic_DNA"/>
</dbReference>
<comment type="caution">
    <text evidence="1">The sequence shown here is derived from an EMBL/GenBank/DDBJ whole genome shotgun (WGS) entry which is preliminary data.</text>
</comment>
<proteinExistence type="predicted"/>